<evidence type="ECO:0000256" key="3">
    <source>
        <dbReference type="SAM" id="Phobius"/>
    </source>
</evidence>
<comment type="similarity">
    <text evidence="1">Belongs to the sulfatase family.</text>
</comment>
<evidence type="ECO:0000256" key="2">
    <source>
        <dbReference type="ARBA" id="ARBA00022801"/>
    </source>
</evidence>
<dbReference type="Gene3D" id="3.40.720.10">
    <property type="entry name" value="Alkaline Phosphatase, subunit A"/>
    <property type="match status" value="1"/>
</dbReference>
<feature type="domain" description="Sulfatase N-terminal" evidence="4">
    <location>
        <begin position="178"/>
        <end position="356"/>
    </location>
</feature>
<keyword evidence="3" id="KW-1133">Transmembrane helix</keyword>
<dbReference type="PANTHER" id="PTHR42693:SF53">
    <property type="entry name" value="ENDO-4-O-SULFATASE"/>
    <property type="match status" value="1"/>
</dbReference>
<dbReference type="InterPro" id="IPR000917">
    <property type="entry name" value="Sulfatase_N"/>
</dbReference>
<dbReference type="Proteomes" id="UP001501302">
    <property type="component" value="Unassembled WGS sequence"/>
</dbReference>
<dbReference type="InterPro" id="IPR017850">
    <property type="entry name" value="Alkaline_phosphatase_core_sf"/>
</dbReference>
<keyword evidence="3" id="KW-0812">Transmembrane</keyword>
<evidence type="ECO:0000313" key="5">
    <source>
        <dbReference type="EMBL" id="GAA4950288.1"/>
    </source>
</evidence>
<keyword evidence="2" id="KW-0378">Hydrolase</keyword>
<dbReference type="PANTHER" id="PTHR42693">
    <property type="entry name" value="ARYLSULFATASE FAMILY MEMBER"/>
    <property type="match status" value="1"/>
</dbReference>
<dbReference type="CDD" id="cd16027">
    <property type="entry name" value="SGSH"/>
    <property type="match status" value="1"/>
</dbReference>
<organism evidence="5 6">
    <name type="scientific">Algibacter agarivorans</name>
    <dbReference type="NCBI Taxonomy" id="1109741"/>
    <lineage>
        <taxon>Bacteria</taxon>
        <taxon>Pseudomonadati</taxon>
        <taxon>Bacteroidota</taxon>
        <taxon>Flavobacteriia</taxon>
        <taxon>Flavobacteriales</taxon>
        <taxon>Flavobacteriaceae</taxon>
        <taxon>Algibacter</taxon>
    </lineage>
</organism>
<dbReference type="RefSeq" id="WP_345192426.1">
    <property type="nucleotide sequence ID" value="NZ_BAABJJ010000036.1"/>
</dbReference>
<dbReference type="SUPFAM" id="SSF53649">
    <property type="entry name" value="Alkaline phosphatase-like"/>
    <property type="match status" value="1"/>
</dbReference>
<proteinExistence type="inferred from homology"/>
<gene>
    <name evidence="5" type="ORF">GCM10023314_24530</name>
</gene>
<keyword evidence="3" id="KW-0472">Membrane</keyword>
<evidence type="ECO:0000313" key="6">
    <source>
        <dbReference type="Proteomes" id="UP001501302"/>
    </source>
</evidence>
<feature type="transmembrane region" description="Helical" evidence="3">
    <location>
        <begin position="6"/>
        <end position="23"/>
    </location>
</feature>
<comment type="caution">
    <text evidence="5">The sequence shown here is derived from an EMBL/GenBank/DDBJ whole genome shotgun (WGS) entry which is preliminary data.</text>
</comment>
<accession>A0ABP9GX56</accession>
<protein>
    <recommendedName>
        <fullName evidence="4">Sulfatase N-terminal domain-containing protein</fullName>
    </recommendedName>
</protein>
<dbReference type="Pfam" id="PF00884">
    <property type="entry name" value="Sulfatase"/>
    <property type="match status" value="2"/>
</dbReference>
<dbReference type="InterPro" id="IPR050738">
    <property type="entry name" value="Sulfatase"/>
</dbReference>
<dbReference type="EMBL" id="BAABJJ010000036">
    <property type="protein sequence ID" value="GAA4950288.1"/>
    <property type="molecule type" value="Genomic_DNA"/>
</dbReference>
<feature type="domain" description="Sulfatase N-terminal" evidence="4">
    <location>
        <begin position="47"/>
        <end position="150"/>
    </location>
</feature>
<keyword evidence="6" id="KW-1185">Reference proteome</keyword>
<sequence>MMNTSFKAIFNIFIGGIIFFVFFNCQDTKNVKEEVVKGAPIELPKKPNILWLVTEDMGAYIPPFGDLTVKTPNLSRLANEGVIYPNLYSTSGVCAPSRAAIATGMYPSSIGANHMRTTSNTEQTGLPKYEAVPPSQVKMISELLRINGYYCTNNYKEDYQFRAPVTAWDESSAYAHWRNRKENQPFFSIFNFTETHESGLFEPYGFRQIETRHYRAGDTTYAWKQNGLPEAKNRIAEEDISKHLPKDTKFNIPTYLLDNEVTKRDMWKLYNNIAEMDNQVGAVLKQLEDDGLLENTIIIFYGDHGGPLPRQKRLIYDSGLNTPMIIRFPNKMNAGTKDEQLVSFTDFAPTLLSLTGHAPKKYMQGQAFLGDYQAKNKRNYIHAAADRFDEVTDAIRAVKDNQFKYIRNYRPEQGYYLPLAYREKIPTMQELLRLRDEGKLNDIQMQWFRDNKPKEELFDCKADPYELNNLAENPDYKEKLNELREEMDRWLVAIGDKPNLPEAELINQLWEGSDVKPQTSQPLLYYSNGKIQISCETEGASIGYKVNPKSSKIPDNWTVYDEPFSVPENAKLIVQSHRIGFKPSKSKTISLSDLR</sequence>
<reference evidence="6" key="1">
    <citation type="journal article" date="2019" name="Int. J. Syst. Evol. Microbiol.">
        <title>The Global Catalogue of Microorganisms (GCM) 10K type strain sequencing project: providing services to taxonomists for standard genome sequencing and annotation.</title>
        <authorList>
            <consortium name="The Broad Institute Genomics Platform"/>
            <consortium name="The Broad Institute Genome Sequencing Center for Infectious Disease"/>
            <person name="Wu L."/>
            <person name="Ma J."/>
        </authorList>
    </citation>
    <scope>NUCLEOTIDE SEQUENCE [LARGE SCALE GENOMIC DNA]</scope>
    <source>
        <strain evidence="6">JCM 18285</strain>
    </source>
</reference>
<evidence type="ECO:0000259" key="4">
    <source>
        <dbReference type="Pfam" id="PF00884"/>
    </source>
</evidence>
<evidence type="ECO:0000256" key="1">
    <source>
        <dbReference type="ARBA" id="ARBA00008779"/>
    </source>
</evidence>
<name>A0ABP9GX56_9FLAO</name>